<evidence type="ECO:0000259" key="9">
    <source>
        <dbReference type="PROSITE" id="PS50290"/>
    </source>
</evidence>
<dbReference type="GO" id="GO:0046934">
    <property type="term" value="F:1-phosphatidylinositol-4,5-bisphosphate 3-kinase activity"/>
    <property type="evidence" value="ECO:0007669"/>
    <property type="project" value="UniProtKB-EC"/>
</dbReference>
<dbReference type="SUPFAM" id="SSF48371">
    <property type="entry name" value="ARM repeat"/>
    <property type="match status" value="1"/>
</dbReference>
<evidence type="ECO:0000259" key="12">
    <source>
        <dbReference type="PROSITE" id="PS51546"/>
    </source>
</evidence>
<dbReference type="GeneTree" id="ENSGT00940000155531"/>
<dbReference type="PANTHER" id="PTHR10048">
    <property type="entry name" value="PHOSPHATIDYLINOSITOL KINASE"/>
    <property type="match status" value="1"/>
</dbReference>
<dbReference type="PANTHER" id="PTHR10048:SF111">
    <property type="entry name" value="PHOSPHATIDYLINOSITOL 3-KINASE AGE-1"/>
    <property type="match status" value="1"/>
</dbReference>
<reference evidence="14" key="2">
    <citation type="submission" date="2025-08" db="UniProtKB">
        <authorList>
            <consortium name="Ensembl"/>
        </authorList>
    </citation>
    <scope>IDENTIFICATION</scope>
</reference>
<dbReference type="PROSITE" id="PS50290">
    <property type="entry name" value="PI3_4_KINASE_3"/>
    <property type="match status" value="1"/>
</dbReference>
<dbReference type="PROSITE" id="PS51546">
    <property type="entry name" value="PI3K_RBD"/>
    <property type="match status" value="1"/>
</dbReference>
<evidence type="ECO:0000256" key="1">
    <source>
        <dbReference type="ARBA" id="ARBA00004805"/>
    </source>
</evidence>
<evidence type="ECO:0000259" key="11">
    <source>
        <dbReference type="PROSITE" id="PS51545"/>
    </source>
</evidence>
<dbReference type="InterPro" id="IPR035892">
    <property type="entry name" value="C2_domain_sf"/>
</dbReference>
<evidence type="ECO:0000259" key="13">
    <source>
        <dbReference type="PROSITE" id="PS51547"/>
    </source>
</evidence>
<dbReference type="SMART" id="SM00143">
    <property type="entry name" value="PI3K_p85B"/>
    <property type="match status" value="1"/>
</dbReference>
<dbReference type="Gene3D" id="3.30.1010.10">
    <property type="entry name" value="Phosphatidylinositol 3-kinase Catalytic Subunit, Chain A, domain 4"/>
    <property type="match status" value="1"/>
</dbReference>
<evidence type="ECO:0000256" key="7">
    <source>
        <dbReference type="ARBA" id="ARBA00022840"/>
    </source>
</evidence>
<dbReference type="InterPro" id="IPR011009">
    <property type="entry name" value="Kinase-like_dom_sf"/>
</dbReference>
<dbReference type="Gene3D" id="1.25.40.70">
    <property type="entry name" value="Phosphatidylinositol 3-kinase, accessory domain (PIK)"/>
    <property type="match status" value="1"/>
</dbReference>
<reference evidence="14" key="3">
    <citation type="submission" date="2025-09" db="UniProtKB">
        <authorList>
            <consortium name="Ensembl"/>
        </authorList>
    </citation>
    <scope>IDENTIFICATION</scope>
</reference>
<dbReference type="InterPro" id="IPR000341">
    <property type="entry name" value="PI3K_Ras-bd_dom"/>
</dbReference>
<dbReference type="GO" id="GO:0048015">
    <property type="term" value="P:phosphatidylinositol-mediated signaling"/>
    <property type="evidence" value="ECO:0007669"/>
    <property type="project" value="TreeGrafter"/>
</dbReference>
<dbReference type="InterPro" id="IPR001263">
    <property type="entry name" value="PI3K_accessory_dom"/>
</dbReference>
<comment type="pathway">
    <text evidence="1">Phospholipid metabolism; phosphatidylinositol phosphate biosynthesis.</text>
</comment>
<dbReference type="UniPathway" id="UPA00220"/>
<dbReference type="EC" id="2.7.1.153" evidence="3"/>
<name>H2Y5F4_CIOSA</name>
<dbReference type="GO" id="GO:0005942">
    <property type="term" value="C:phosphatidylinositol 3-kinase complex"/>
    <property type="evidence" value="ECO:0007669"/>
    <property type="project" value="TreeGrafter"/>
</dbReference>
<dbReference type="PROSITE" id="PS51545">
    <property type="entry name" value="PIK_HELICAL"/>
    <property type="match status" value="1"/>
</dbReference>
<comment type="catalytic activity">
    <reaction evidence="8">
        <text>a 1,2-diacyl-sn-glycero-3-phospho-(1D-myo-inositol-4,5-bisphosphate) + ATP = a 1,2-diacyl-sn-glycero-3-phospho-(1D-myo-inositol-3,4,5-trisphosphate) + ADP + H(+)</text>
        <dbReference type="Rhea" id="RHEA:21292"/>
        <dbReference type="ChEBI" id="CHEBI:15378"/>
        <dbReference type="ChEBI" id="CHEBI:30616"/>
        <dbReference type="ChEBI" id="CHEBI:57836"/>
        <dbReference type="ChEBI" id="CHEBI:58456"/>
        <dbReference type="ChEBI" id="CHEBI:456216"/>
        <dbReference type="EC" id="2.7.1.153"/>
    </reaction>
    <physiologicalReaction direction="left-to-right" evidence="8">
        <dbReference type="Rhea" id="RHEA:21293"/>
    </physiologicalReaction>
</comment>
<feature type="domain" description="PIK helical" evidence="11">
    <location>
        <begin position="446"/>
        <end position="623"/>
    </location>
</feature>
<dbReference type="Pfam" id="PF02192">
    <property type="entry name" value="PI3K_p85B"/>
    <property type="match status" value="1"/>
</dbReference>
<evidence type="ECO:0000313" key="14">
    <source>
        <dbReference type="Ensembl" id="ENSCSAVP00000000552.1"/>
    </source>
</evidence>
<dbReference type="PROSITE" id="PS51547">
    <property type="entry name" value="C2_PI3K"/>
    <property type="match status" value="1"/>
</dbReference>
<feature type="domain" description="C2 PI3K-type" evidence="13">
    <location>
        <begin position="262"/>
        <end position="431"/>
    </location>
</feature>
<evidence type="ECO:0000256" key="6">
    <source>
        <dbReference type="ARBA" id="ARBA00022777"/>
    </source>
</evidence>
<evidence type="ECO:0000256" key="4">
    <source>
        <dbReference type="ARBA" id="ARBA00022679"/>
    </source>
</evidence>
<evidence type="ECO:0000256" key="5">
    <source>
        <dbReference type="ARBA" id="ARBA00022741"/>
    </source>
</evidence>
<dbReference type="HOGENOM" id="CLU_002191_1_3_1"/>
<dbReference type="GO" id="GO:0005737">
    <property type="term" value="C:cytoplasm"/>
    <property type="evidence" value="ECO:0007669"/>
    <property type="project" value="TreeGrafter"/>
</dbReference>
<keyword evidence="4" id="KW-0808">Transferase</keyword>
<dbReference type="Pfam" id="PF00792">
    <property type="entry name" value="PI3K_C2"/>
    <property type="match status" value="1"/>
</dbReference>
<proteinExistence type="inferred from homology"/>
<evidence type="ECO:0000256" key="8">
    <source>
        <dbReference type="ARBA" id="ARBA00023981"/>
    </source>
</evidence>
<dbReference type="FunFam" id="1.10.1070.11:FF:000001">
    <property type="entry name" value="Phosphatidylinositol 4,5-bisphosphate 3-kinase catalytic subunit"/>
    <property type="match status" value="1"/>
</dbReference>
<dbReference type="Pfam" id="PF00454">
    <property type="entry name" value="PI3_PI4_kinase"/>
    <property type="match status" value="1"/>
</dbReference>
<organism evidence="14 15">
    <name type="scientific">Ciona savignyi</name>
    <name type="common">Pacific transparent sea squirt</name>
    <dbReference type="NCBI Taxonomy" id="51511"/>
    <lineage>
        <taxon>Eukaryota</taxon>
        <taxon>Metazoa</taxon>
        <taxon>Chordata</taxon>
        <taxon>Tunicata</taxon>
        <taxon>Ascidiacea</taxon>
        <taxon>Phlebobranchia</taxon>
        <taxon>Cionidae</taxon>
        <taxon>Ciona</taxon>
    </lineage>
</organism>
<dbReference type="InterPro" id="IPR015433">
    <property type="entry name" value="PI3/4_kinase"/>
</dbReference>
<dbReference type="InterPro" id="IPR002420">
    <property type="entry name" value="PI3K-type_C2_dom"/>
</dbReference>
<reference evidence="15" key="1">
    <citation type="submission" date="2003-08" db="EMBL/GenBank/DDBJ databases">
        <authorList>
            <person name="Birren B."/>
            <person name="Nusbaum C."/>
            <person name="Abebe A."/>
            <person name="Abouelleil A."/>
            <person name="Adekoya E."/>
            <person name="Ait-zahra M."/>
            <person name="Allen N."/>
            <person name="Allen T."/>
            <person name="An P."/>
            <person name="Anderson M."/>
            <person name="Anderson S."/>
            <person name="Arachchi H."/>
            <person name="Armbruster J."/>
            <person name="Bachantsang P."/>
            <person name="Baldwin J."/>
            <person name="Barry A."/>
            <person name="Bayul T."/>
            <person name="Blitshsteyn B."/>
            <person name="Bloom T."/>
            <person name="Blye J."/>
            <person name="Boguslavskiy L."/>
            <person name="Borowsky M."/>
            <person name="Boukhgalter B."/>
            <person name="Brunache A."/>
            <person name="Butler J."/>
            <person name="Calixte N."/>
            <person name="Calvo S."/>
            <person name="Camarata J."/>
            <person name="Campo K."/>
            <person name="Chang J."/>
            <person name="Cheshatsang Y."/>
            <person name="Citroen M."/>
            <person name="Collymore A."/>
            <person name="Considine T."/>
            <person name="Cook A."/>
            <person name="Cooke P."/>
            <person name="Corum B."/>
            <person name="Cuomo C."/>
            <person name="David R."/>
            <person name="Dawoe T."/>
            <person name="Degray S."/>
            <person name="Dodge S."/>
            <person name="Dooley K."/>
            <person name="Dorje P."/>
            <person name="Dorjee K."/>
            <person name="Dorris L."/>
            <person name="Duffey N."/>
            <person name="Dupes A."/>
            <person name="Elkins T."/>
            <person name="Engels R."/>
            <person name="Erickson J."/>
            <person name="Farina A."/>
            <person name="Faro S."/>
            <person name="Ferreira P."/>
            <person name="Fischer H."/>
            <person name="Fitzgerald M."/>
            <person name="Foley K."/>
            <person name="Gage D."/>
            <person name="Galagan J."/>
            <person name="Gearin G."/>
            <person name="Gnerre S."/>
            <person name="Gnirke A."/>
            <person name="Goyette A."/>
            <person name="Graham J."/>
            <person name="Grandbois E."/>
            <person name="Gyaltsen K."/>
            <person name="Hafez N."/>
            <person name="Hagopian D."/>
            <person name="Hagos B."/>
            <person name="Hall J."/>
            <person name="Hatcher B."/>
            <person name="Heller A."/>
            <person name="Higgins H."/>
            <person name="Honan T."/>
            <person name="Horn A."/>
            <person name="Houde N."/>
            <person name="Hughes L."/>
            <person name="Hulme W."/>
            <person name="Husby E."/>
            <person name="Iliev I."/>
            <person name="Jaffe D."/>
            <person name="Jones C."/>
            <person name="Kamal M."/>
            <person name="Kamat A."/>
            <person name="Kamvysselis M."/>
            <person name="Karlsson E."/>
            <person name="Kells C."/>
            <person name="Kieu A."/>
            <person name="Kisner P."/>
            <person name="Kodira C."/>
            <person name="Kulbokas E."/>
            <person name="Labutti K."/>
            <person name="Lama D."/>
            <person name="Landers T."/>
            <person name="Leger J."/>
            <person name="Levine S."/>
            <person name="Lewis D."/>
            <person name="Lewis T."/>
            <person name="Lindblad-toh K."/>
            <person name="Liu X."/>
            <person name="Lokyitsang T."/>
            <person name="Lokyitsang Y."/>
            <person name="Lucien O."/>
            <person name="Lui A."/>
            <person name="Ma L.J."/>
            <person name="Mabbitt R."/>
            <person name="Macdonald J."/>
            <person name="Maclean C."/>
            <person name="Major J."/>
            <person name="Manning J."/>
            <person name="Marabella R."/>
            <person name="Maru K."/>
            <person name="Matthews C."/>
            <person name="Mauceli E."/>
            <person name="Mccarthy M."/>
            <person name="Mcdonough S."/>
            <person name="Mcghee T."/>
            <person name="Meldrim J."/>
            <person name="Meneus L."/>
            <person name="Mesirov J."/>
            <person name="Mihalev A."/>
            <person name="Mihova T."/>
            <person name="Mikkelsen T."/>
            <person name="Mlenga V."/>
            <person name="Moru K."/>
            <person name="Mozes J."/>
            <person name="Mulrain L."/>
            <person name="Munson G."/>
            <person name="Naylor J."/>
            <person name="Newes C."/>
            <person name="Nguyen C."/>
            <person name="Nguyen N."/>
            <person name="Nguyen T."/>
            <person name="Nicol R."/>
            <person name="Nielsen C."/>
            <person name="Nizzari M."/>
            <person name="Norbu C."/>
            <person name="Norbu N."/>
            <person name="O'donnell P."/>
            <person name="Okoawo O."/>
            <person name="O'leary S."/>
            <person name="Omotosho B."/>
            <person name="O'neill K."/>
            <person name="Osman S."/>
            <person name="Parker S."/>
            <person name="Perrin D."/>
            <person name="Phunkhang P."/>
            <person name="Piqani B."/>
            <person name="Purcell S."/>
            <person name="Rachupka T."/>
            <person name="Ramasamy U."/>
            <person name="Rameau R."/>
            <person name="Ray V."/>
            <person name="Raymond C."/>
            <person name="Retta R."/>
            <person name="Richardson S."/>
            <person name="Rise C."/>
            <person name="Rodriguez J."/>
            <person name="Rogers J."/>
            <person name="Rogov P."/>
            <person name="Rutman M."/>
            <person name="Schupbach R."/>
            <person name="Seaman C."/>
            <person name="Settipalli S."/>
            <person name="Sharpe T."/>
            <person name="Sheridan J."/>
            <person name="Sherpa N."/>
            <person name="Shi J."/>
            <person name="Smirnov S."/>
            <person name="Smith C."/>
            <person name="Sougnez C."/>
            <person name="Spencer B."/>
            <person name="Stalker J."/>
            <person name="Stange-thomann N."/>
            <person name="Stavropoulos S."/>
            <person name="Stetson K."/>
            <person name="Stone C."/>
            <person name="Stone S."/>
            <person name="Stubbs M."/>
            <person name="Talamas J."/>
            <person name="Tchuinga P."/>
            <person name="Tenzing P."/>
            <person name="Tesfaye S."/>
            <person name="Theodore J."/>
            <person name="Thoulutsang Y."/>
            <person name="Topham K."/>
            <person name="Towey S."/>
            <person name="Tsamla T."/>
            <person name="Tsomo N."/>
            <person name="Vallee D."/>
            <person name="Vassiliev H."/>
            <person name="Venkataraman V."/>
            <person name="Vinson J."/>
            <person name="Vo A."/>
            <person name="Wade C."/>
            <person name="Wang S."/>
            <person name="Wangchuk T."/>
            <person name="Wangdi T."/>
            <person name="Whittaker C."/>
            <person name="Wilkinson J."/>
            <person name="Wu Y."/>
            <person name="Wyman D."/>
            <person name="Yadav S."/>
            <person name="Yang S."/>
            <person name="Yang X."/>
            <person name="Yeager S."/>
            <person name="Yee E."/>
            <person name="Young G."/>
            <person name="Zainoun J."/>
            <person name="Zembeck L."/>
            <person name="Zimmer A."/>
            <person name="Zody M."/>
            <person name="Lander E."/>
        </authorList>
    </citation>
    <scope>NUCLEOTIDE SEQUENCE [LARGE SCALE GENOMIC DNA]</scope>
</reference>
<dbReference type="InterPro" id="IPR036940">
    <property type="entry name" value="PI3/4_kinase_cat_sf"/>
</dbReference>
<dbReference type="SMART" id="SM00145">
    <property type="entry name" value="PI3Ka"/>
    <property type="match status" value="1"/>
</dbReference>
<dbReference type="Proteomes" id="UP000007875">
    <property type="component" value="Unassembled WGS sequence"/>
</dbReference>
<dbReference type="SMART" id="SM00146">
    <property type="entry name" value="PI3Kc"/>
    <property type="match status" value="1"/>
</dbReference>
<feature type="domain" description="PI3K-RBD" evidence="12">
    <location>
        <begin position="193"/>
        <end position="290"/>
    </location>
</feature>
<dbReference type="InterPro" id="IPR003113">
    <property type="entry name" value="PI3K_ABD"/>
</dbReference>
<dbReference type="GO" id="GO:0016477">
    <property type="term" value="P:cell migration"/>
    <property type="evidence" value="ECO:0007669"/>
    <property type="project" value="TreeGrafter"/>
</dbReference>
<dbReference type="PROSITE" id="PS00915">
    <property type="entry name" value="PI3_4_KINASE_1"/>
    <property type="match status" value="1"/>
</dbReference>
<dbReference type="InParanoid" id="H2Y5F4"/>
<protein>
    <recommendedName>
        <fullName evidence="3">phosphatidylinositol-4,5-bisphosphate 3-kinase</fullName>
        <ecNumber evidence="3">2.7.1.153</ecNumber>
    </recommendedName>
</protein>
<dbReference type="InterPro" id="IPR042236">
    <property type="entry name" value="PI3K_accessory_sf"/>
</dbReference>
<dbReference type="InterPro" id="IPR018936">
    <property type="entry name" value="PI3/4_kinase_CS"/>
</dbReference>
<dbReference type="SUPFAM" id="SSF54236">
    <property type="entry name" value="Ubiquitin-like"/>
    <property type="match status" value="1"/>
</dbReference>
<dbReference type="InterPro" id="IPR029071">
    <property type="entry name" value="Ubiquitin-like_domsf"/>
</dbReference>
<dbReference type="SUPFAM" id="SSF49562">
    <property type="entry name" value="C2 domain (Calcium/lipid-binding domain, CaLB)"/>
    <property type="match status" value="1"/>
</dbReference>
<dbReference type="PROSITE" id="PS51544">
    <property type="entry name" value="PI3K_ABD"/>
    <property type="match status" value="1"/>
</dbReference>
<dbReference type="InterPro" id="IPR000403">
    <property type="entry name" value="PI3/4_kinase_cat_dom"/>
</dbReference>
<keyword evidence="6" id="KW-0418">Kinase</keyword>
<keyword evidence="7" id="KW-0067">ATP-binding</keyword>
<comment type="similarity">
    <text evidence="2">Belongs to the PI3/PI4-kinase family. Type III PI4K subfamily.</text>
</comment>
<dbReference type="eggNOG" id="KOG0904">
    <property type="taxonomic scope" value="Eukaryota"/>
</dbReference>
<dbReference type="InterPro" id="IPR016024">
    <property type="entry name" value="ARM-type_fold"/>
</dbReference>
<dbReference type="AlphaFoldDB" id="H2Y5F4"/>
<evidence type="ECO:0000259" key="10">
    <source>
        <dbReference type="PROSITE" id="PS51544"/>
    </source>
</evidence>
<evidence type="ECO:0000256" key="3">
    <source>
        <dbReference type="ARBA" id="ARBA00012010"/>
    </source>
</evidence>
<dbReference type="SMART" id="SM00144">
    <property type="entry name" value="PI3K_rbd"/>
    <property type="match status" value="1"/>
</dbReference>
<dbReference type="STRING" id="51511.ENSCSAVP00000000552"/>
<dbReference type="Ensembl" id="ENSCSAVT00000000559.1">
    <property type="protein sequence ID" value="ENSCSAVP00000000552.1"/>
    <property type="gene ID" value="ENSCSAVG00000000308.1"/>
</dbReference>
<dbReference type="Gene3D" id="2.60.40.150">
    <property type="entry name" value="C2 domain"/>
    <property type="match status" value="1"/>
</dbReference>
<sequence length="994" mass="114644">MSPSSTHSSASGELWGFPLMPNKVSVDILLPTGIFISVETSRECGLMELKDTVWSLAKEQPLFDLLSENNSYIFVGITKDAELEEFYDEHRRLCDIHLFQPVLKLVAAKGNREEKILQQTITQAVGVSVDEFNRIKNPEVDDFRREIGNFCKSDVEKRNQNSDAHSLIAYTYPPKVELSPKLPLHTMENLLSNTNIVIRVWVVQENSFQTHASVCVPCDSTPLMIISEVVKKKVLNNHNNVLSKEYINEQYVLKVCGWNEYLEGNFPICQYKYIRQCVNKGELPDVMLESTKQVMKRIPEHMPYMQPNLNKQKAGKESRSCIMSHALTQKFRVHVNIGSYLNVADIPRCAKLCIAVCGVRRKKDEHWPLAWANIPLYNYTGKLIQGKHTVRLWHPPCHMDGMLNPIGVTGSNPQKEETPCLELEFDSFRFHKLLNEIILGIMQNFLFLHLLKLIMKIYSIMSIASRDPLCHLNEHEKLLLWRCREQCRNIPQSLPKLLQSVKWQERECVQEIHSLLKSWPTLSPEQAIELLDCKYPDLEVRKFATSCLNVGLTDDGMLKYLLQLVTALKFELYLDNPLVRFLLQRAIANLRIGHYLFWHLKSEMYDIQISRRFGLILEAYCRSCGPYLEQLVRQTEILTKLQNVNTILQKDDNVSQKALREYLQKPDYEELLQNNLSPLNPAYKLENLRTNFCELKSSAKRPITLQWHSADPLAEYFQPVHGILFKNGDDLRQDMLTLQILRVMDDIWQNDNLDLCISPYICISMGQNVGMIEIVQNAETIMSVQKKGGVVGSLQLKTGTLHQWLKDHNPGEKQYNKAIHNFTRSCAGYCVATLVLGIADRHNDNIMIKKNGQMLHIDFGHFLNHKKKKYGICRNRVPFVLPGDFMRIICRGATTDLSKTYDYKNFVDLCCRAYLSIRSHANVIINLFCMMLGAGLPELSSFDDIEYIRTSLAVEKEELQAVQYFRDCLTAAQDKQWTTKVDWVCHAVRHSVRK</sequence>
<dbReference type="Gene3D" id="3.10.20.770">
    <property type="match status" value="1"/>
</dbReference>
<dbReference type="GO" id="GO:0005524">
    <property type="term" value="F:ATP binding"/>
    <property type="evidence" value="ECO:0007669"/>
    <property type="project" value="UniProtKB-KW"/>
</dbReference>
<accession>H2Y5F4</accession>
<dbReference type="GO" id="GO:0035005">
    <property type="term" value="F:1-phosphatidylinositol-4-phosphate 3-kinase activity"/>
    <property type="evidence" value="ECO:0007669"/>
    <property type="project" value="TreeGrafter"/>
</dbReference>
<dbReference type="SUPFAM" id="SSF56112">
    <property type="entry name" value="Protein kinase-like (PK-like)"/>
    <property type="match status" value="1"/>
</dbReference>
<dbReference type="Gene3D" id="1.10.1070.11">
    <property type="entry name" value="Phosphatidylinositol 3-/4-kinase, catalytic domain"/>
    <property type="match status" value="1"/>
</dbReference>
<evidence type="ECO:0000256" key="2">
    <source>
        <dbReference type="ARBA" id="ARBA00006209"/>
    </source>
</evidence>
<feature type="domain" description="PI3K-ABD" evidence="10">
    <location>
        <begin position="20"/>
        <end position="109"/>
    </location>
</feature>
<keyword evidence="15" id="KW-1185">Reference proteome</keyword>
<dbReference type="GO" id="GO:0043491">
    <property type="term" value="P:phosphatidylinositol 3-kinase/protein kinase B signal transduction"/>
    <property type="evidence" value="ECO:0007669"/>
    <property type="project" value="TreeGrafter"/>
</dbReference>
<dbReference type="Pfam" id="PF00613">
    <property type="entry name" value="PI3Ka"/>
    <property type="match status" value="1"/>
</dbReference>
<dbReference type="GO" id="GO:0005886">
    <property type="term" value="C:plasma membrane"/>
    <property type="evidence" value="ECO:0007669"/>
    <property type="project" value="TreeGrafter"/>
</dbReference>
<dbReference type="GO" id="GO:0016303">
    <property type="term" value="F:1-phosphatidylinositol-3-kinase activity"/>
    <property type="evidence" value="ECO:0007669"/>
    <property type="project" value="TreeGrafter"/>
</dbReference>
<dbReference type="Pfam" id="PF00794">
    <property type="entry name" value="PI3K_rbd"/>
    <property type="match status" value="1"/>
</dbReference>
<keyword evidence="5" id="KW-0547">Nucleotide-binding</keyword>
<feature type="domain" description="PI3K/PI4K catalytic" evidence="9">
    <location>
        <begin position="689"/>
        <end position="977"/>
    </location>
</feature>
<dbReference type="OMA" id="RWSEWLN"/>
<evidence type="ECO:0000313" key="15">
    <source>
        <dbReference type="Proteomes" id="UP000007875"/>
    </source>
</evidence>